<dbReference type="PANTHER" id="PTHR15004:SF0">
    <property type="entry name" value="GLUTAMYL-TRNA(GLN) AMIDOTRANSFERASE SUBUNIT C, MITOCHONDRIAL"/>
    <property type="match status" value="1"/>
</dbReference>
<dbReference type="EC" id="6.3.5.-" evidence="1"/>
<protein>
    <recommendedName>
        <fullName evidence="1">Glutamyl-tRNA(Gln) amidotransferase subunit C, mitochondrial</fullName>
        <shortName evidence="1">Glu-AdT subunit C</shortName>
        <ecNumber evidence="1">6.3.5.-</ecNumber>
    </recommendedName>
</protein>
<dbReference type="EMBL" id="CAJHNH020008473">
    <property type="protein sequence ID" value="CAG5135933.1"/>
    <property type="molecule type" value="Genomic_DNA"/>
</dbReference>
<keyword evidence="1" id="KW-0496">Mitochondrion</keyword>
<dbReference type="GO" id="GO:0032543">
    <property type="term" value="P:mitochondrial translation"/>
    <property type="evidence" value="ECO:0007669"/>
    <property type="project" value="UniProtKB-UniRule"/>
</dbReference>
<dbReference type="Proteomes" id="UP000678393">
    <property type="component" value="Unassembled WGS sequence"/>
</dbReference>
<comment type="catalytic activity">
    <reaction evidence="1">
        <text>L-glutamyl-tRNA(Gln) + L-glutamine + ATP + H2O = L-glutaminyl-tRNA(Gln) + L-glutamate + ADP + phosphate + H(+)</text>
        <dbReference type="Rhea" id="RHEA:17521"/>
        <dbReference type="Rhea" id="RHEA-COMP:9681"/>
        <dbReference type="Rhea" id="RHEA-COMP:9684"/>
        <dbReference type="ChEBI" id="CHEBI:15377"/>
        <dbReference type="ChEBI" id="CHEBI:15378"/>
        <dbReference type="ChEBI" id="CHEBI:29985"/>
        <dbReference type="ChEBI" id="CHEBI:30616"/>
        <dbReference type="ChEBI" id="CHEBI:43474"/>
        <dbReference type="ChEBI" id="CHEBI:58359"/>
        <dbReference type="ChEBI" id="CHEBI:78520"/>
        <dbReference type="ChEBI" id="CHEBI:78521"/>
        <dbReference type="ChEBI" id="CHEBI:456216"/>
    </reaction>
</comment>
<dbReference type="Pfam" id="PF02686">
    <property type="entry name" value="GatC"/>
    <property type="match status" value="1"/>
</dbReference>
<accession>A0A8S4A204</accession>
<gene>
    <name evidence="3" type="ORF">CUNI_LOCUS21491</name>
</gene>
<dbReference type="GO" id="GO:0070681">
    <property type="term" value="P:glutaminyl-tRNAGln biosynthesis via transamidation"/>
    <property type="evidence" value="ECO:0007669"/>
    <property type="project" value="UniProtKB-UniRule"/>
</dbReference>
<keyword evidence="1" id="KW-0547">Nucleotide-binding</keyword>
<dbReference type="PANTHER" id="PTHR15004">
    <property type="entry name" value="GLUTAMYL-TRNA(GLN) AMIDOTRANSFERASE SUBUNIT C, MITOCHONDRIAL"/>
    <property type="match status" value="1"/>
</dbReference>
<reference evidence="3" key="1">
    <citation type="submission" date="2021-04" db="EMBL/GenBank/DDBJ databases">
        <authorList>
            <consortium name="Molecular Ecology Group"/>
        </authorList>
    </citation>
    <scope>NUCLEOTIDE SEQUENCE</scope>
</reference>
<comment type="similarity">
    <text evidence="1">Belongs to the GatC family.</text>
</comment>
<keyword evidence="1" id="KW-0648">Protein biosynthesis</keyword>
<dbReference type="GO" id="GO:0050567">
    <property type="term" value="F:glutaminyl-tRNA synthase (glutamine-hydrolyzing) activity"/>
    <property type="evidence" value="ECO:0007669"/>
    <property type="project" value="UniProtKB-UniRule"/>
</dbReference>
<feature type="region of interest" description="Disordered" evidence="2">
    <location>
        <begin position="142"/>
        <end position="161"/>
    </location>
</feature>
<keyword evidence="1" id="KW-0436">Ligase</keyword>
<dbReference type="SUPFAM" id="SSF141000">
    <property type="entry name" value="Glu-tRNAGln amidotransferase C subunit"/>
    <property type="match status" value="1"/>
</dbReference>
<feature type="compositionally biased region" description="Polar residues" evidence="2">
    <location>
        <begin position="151"/>
        <end position="161"/>
    </location>
</feature>
<dbReference type="InterPro" id="IPR003837">
    <property type="entry name" value="GatC"/>
</dbReference>
<dbReference type="GO" id="GO:0006450">
    <property type="term" value="P:regulation of translational fidelity"/>
    <property type="evidence" value="ECO:0007669"/>
    <property type="project" value="InterPro"/>
</dbReference>
<sequence length="161" mass="18220">MFNISIISRILRSRVSYFVQSASLSKVPGKPTWEPIDHNKLPQVPEIDLQLIEQLERISLVELNNEEGVRRLQAAVKSASLLHLINTDGVEPLDSVLEDRELWLREDKVTEGNCLKEILSNASRVEEDYFVAPPGNIPLKKRDKDHLSKVLNKQSQSKGLG</sequence>
<dbReference type="HAMAP" id="MF_00122">
    <property type="entry name" value="GatC"/>
    <property type="match status" value="1"/>
</dbReference>
<comment type="subunit">
    <text evidence="1">Subunit of the heterotrimeric GatCAB amidotransferase (AdT) complex, composed of A, B and C subunits.</text>
</comment>
<comment type="function">
    <text evidence="1">Allows the formation of correctly charged Gln-tRNA(Gln) through the transamidation of misacylated Glu-tRNA(Gln) in the mitochondria. The reaction takes place in the presence of glutamine and ATP through an activated gamma-phospho-Glu-tRNA(Gln).</text>
</comment>
<name>A0A8S4A204_9EUPU</name>
<keyword evidence="4" id="KW-1185">Reference proteome</keyword>
<evidence type="ECO:0000256" key="1">
    <source>
        <dbReference type="HAMAP-Rule" id="MF_03149"/>
    </source>
</evidence>
<proteinExistence type="inferred from homology"/>
<dbReference type="GO" id="GO:0030956">
    <property type="term" value="C:glutamyl-tRNA(Gln) amidotransferase complex"/>
    <property type="evidence" value="ECO:0007669"/>
    <property type="project" value="UniProtKB-UniRule"/>
</dbReference>
<dbReference type="GO" id="GO:0005739">
    <property type="term" value="C:mitochondrion"/>
    <property type="evidence" value="ECO:0007669"/>
    <property type="project" value="UniProtKB-SubCell"/>
</dbReference>
<dbReference type="InterPro" id="IPR036113">
    <property type="entry name" value="Asp/Glu-ADT_sf_sub_c"/>
</dbReference>
<evidence type="ECO:0000313" key="3">
    <source>
        <dbReference type="EMBL" id="CAG5135933.1"/>
    </source>
</evidence>
<dbReference type="OrthoDB" id="5394539at2759"/>
<dbReference type="GO" id="GO:0005524">
    <property type="term" value="F:ATP binding"/>
    <property type="evidence" value="ECO:0007669"/>
    <property type="project" value="UniProtKB-KW"/>
</dbReference>
<comment type="caution">
    <text evidence="3">The sequence shown here is derived from an EMBL/GenBank/DDBJ whole genome shotgun (WGS) entry which is preliminary data.</text>
</comment>
<evidence type="ECO:0000313" key="4">
    <source>
        <dbReference type="Proteomes" id="UP000678393"/>
    </source>
</evidence>
<dbReference type="AlphaFoldDB" id="A0A8S4A204"/>
<keyword evidence="1" id="KW-0067">ATP-binding</keyword>
<organism evidence="3 4">
    <name type="scientific">Candidula unifasciata</name>
    <dbReference type="NCBI Taxonomy" id="100452"/>
    <lineage>
        <taxon>Eukaryota</taxon>
        <taxon>Metazoa</taxon>
        <taxon>Spiralia</taxon>
        <taxon>Lophotrochozoa</taxon>
        <taxon>Mollusca</taxon>
        <taxon>Gastropoda</taxon>
        <taxon>Heterobranchia</taxon>
        <taxon>Euthyneura</taxon>
        <taxon>Panpulmonata</taxon>
        <taxon>Eupulmonata</taxon>
        <taxon>Stylommatophora</taxon>
        <taxon>Helicina</taxon>
        <taxon>Helicoidea</taxon>
        <taxon>Geomitridae</taxon>
        <taxon>Candidula</taxon>
    </lineage>
</organism>
<evidence type="ECO:0000256" key="2">
    <source>
        <dbReference type="SAM" id="MobiDB-lite"/>
    </source>
</evidence>
<comment type="subcellular location">
    <subcellularLocation>
        <location evidence="1">Mitochondrion</location>
    </subcellularLocation>
</comment>